<dbReference type="OMA" id="YAVEFER"/>
<feature type="region of interest" description="Disordered" evidence="1">
    <location>
        <begin position="274"/>
        <end position="324"/>
    </location>
</feature>
<gene>
    <name evidence="3" type="primary">20201032</name>
    <name evidence="2" type="ORF">HELRODRAFT_165445</name>
</gene>
<reference evidence="2 4" key="2">
    <citation type="journal article" date="2013" name="Nature">
        <title>Insights into bilaterian evolution from three spiralian genomes.</title>
        <authorList>
            <person name="Simakov O."/>
            <person name="Marletaz F."/>
            <person name="Cho S.J."/>
            <person name="Edsinger-Gonzales E."/>
            <person name="Havlak P."/>
            <person name="Hellsten U."/>
            <person name="Kuo D.H."/>
            <person name="Larsson T."/>
            <person name="Lv J."/>
            <person name="Arendt D."/>
            <person name="Savage R."/>
            <person name="Osoegawa K."/>
            <person name="de Jong P."/>
            <person name="Grimwood J."/>
            <person name="Chapman J.A."/>
            <person name="Shapiro H."/>
            <person name="Aerts A."/>
            <person name="Otillar R.P."/>
            <person name="Terry A.Y."/>
            <person name="Boore J.L."/>
            <person name="Grigoriev I.V."/>
            <person name="Lindberg D.R."/>
            <person name="Seaver E.C."/>
            <person name="Weisblat D.A."/>
            <person name="Putnam N.H."/>
            <person name="Rokhsar D.S."/>
        </authorList>
    </citation>
    <scope>NUCLEOTIDE SEQUENCE</scope>
</reference>
<evidence type="ECO:0000256" key="1">
    <source>
        <dbReference type="SAM" id="MobiDB-lite"/>
    </source>
</evidence>
<dbReference type="EnsemblMetazoa" id="HelroT165445">
    <property type="protein sequence ID" value="HelroP165445"/>
    <property type="gene ID" value="HelroG165445"/>
</dbReference>
<dbReference type="OrthoDB" id="568137at2759"/>
<dbReference type="HOGENOM" id="CLU_664454_0_0_1"/>
<dbReference type="CDD" id="cd22284">
    <property type="entry name" value="HD_CCDC61_N"/>
    <property type="match status" value="1"/>
</dbReference>
<proteinExistence type="predicted"/>
<dbReference type="KEGG" id="hro:HELRODRAFT_165445"/>
<feature type="compositionally biased region" description="Polar residues" evidence="1">
    <location>
        <begin position="304"/>
        <end position="319"/>
    </location>
</feature>
<dbReference type="EMBL" id="AMQM01002059">
    <property type="status" value="NOT_ANNOTATED_CDS"/>
    <property type="molecule type" value="Genomic_DNA"/>
</dbReference>
<reference evidence="4" key="1">
    <citation type="submission" date="2012-12" db="EMBL/GenBank/DDBJ databases">
        <authorList>
            <person name="Hellsten U."/>
            <person name="Grimwood J."/>
            <person name="Chapman J.A."/>
            <person name="Shapiro H."/>
            <person name="Aerts A."/>
            <person name="Otillar R.P."/>
            <person name="Terry A.Y."/>
            <person name="Boore J.L."/>
            <person name="Simakov O."/>
            <person name="Marletaz F."/>
            <person name="Cho S.-J."/>
            <person name="Edsinger-Gonzales E."/>
            <person name="Havlak P."/>
            <person name="Kuo D.-H."/>
            <person name="Larsson T."/>
            <person name="Lv J."/>
            <person name="Arendt D."/>
            <person name="Savage R."/>
            <person name="Osoegawa K."/>
            <person name="de Jong P."/>
            <person name="Lindberg D.R."/>
            <person name="Seaver E.C."/>
            <person name="Weisblat D.A."/>
            <person name="Putnam N.H."/>
            <person name="Grigoriev I.V."/>
            <person name="Rokhsar D.S."/>
        </authorList>
    </citation>
    <scope>NUCLEOTIDE SEQUENCE</scope>
</reference>
<dbReference type="Proteomes" id="UP000015101">
    <property type="component" value="Unassembled WGS sequence"/>
</dbReference>
<dbReference type="EMBL" id="KB097700">
    <property type="protein sequence ID" value="ESN91412.1"/>
    <property type="molecule type" value="Genomic_DNA"/>
</dbReference>
<dbReference type="CTD" id="20201032"/>
<reference evidence="3" key="3">
    <citation type="submission" date="2015-06" db="UniProtKB">
        <authorList>
            <consortium name="EnsemblMetazoa"/>
        </authorList>
    </citation>
    <scope>IDENTIFICATION</scope>
</reference>
<evidence type="ECO:0000313" key="3">
    <source>
        <dbReference type="EnsemblMetazoa" id="HelroP165445"/>
    </source>
</evidence>
<evidence type="ECO:0000313" key="4">
    <source>
        <dbReference type="Proteomes" id="UP000015101"/>
    </source>
</evidence>
<dbReference type="STRING" id="6412.T1EWT2"/>
<feature type="region of interest" description="Disordered" evidence="1">
    <location>
        <begin position="185"/>
        <end position="206"/>
    </location>
</feature>
<dbReference type="InterPro" id="IPR049733">
    <property type="entry name" value="CCDC61_N"/>
</dbReference>
<keyword evidence="4" id="KW-1185">Reference proteome</keyword>
<organism evidence="3 4">
    <name type="scientific">Helobdella robusta</name>
    <name type="common">Californian leech</name>
    <dbReference type="NCBI Taxonomy" id="6412"/>
    <lineage>
        <taxon>Eukaryota</taxon>
        <taxon>Metazoa</taxon>
        <taxon>Spiralia</taxon>
        <taxon>Lophotrochozoa</taxon>
        <taxon>Annelida</taxon>
        <taxon>Clitellata</taxon>
        <taxon>Hirudinea</taxon>
        <taxon>Rhynchobdellida</taxon>
        <taxon>Glossiphoniidae</taxon>
        <taxon>Helobdella</taxon>
    </lineage>
</organism>
<name>T1EWT2_HELRO</name>
<sequence length="414" mass="48045">MNMLVSMNKLINDELYNITLDCLTRNLTVQIENLTTHEVWQNEYSNAFIEDLTEKTGRYMKFTTFCSLLKCAIEQDDSCSYVDILTFSDLEKLRKEKVKDVEREIENISDSAASLLSSKIYLILTYLQEDQKIHYPLALTRGKVQLMKTEMSFLKNQLLVSKSDANCHVDIMELRKEIEKLKQDRSEAQKSHAAYKREVEESSKKKTKEIKKLETLTRTLENDLRLQSKKHNKVLKQKIKENHNLVNQIERMKESERQLKFEVKKLNEQLLSCRRSRPTTLKQRVNSSSRSGSGGSSRKRLDSHSATCSTLLHSRSSSAECRRKMSDAHYERQLRFNDNKNFGNKNFQIDNNFYNRKTFSTKSRTLGITTKGRSKKGADKKSTAIRAQCNKGAVKKYAYNKGAKQKGCKTERRA</sequence>
<accession>T1EWT2</accession>
<dbReference type="AlphaFoldDB" id="T1EWT2"/>
<protein>
    <submittedName>
        <fullName evidence="2 3">Uncharacterized protein</fullName>
    </submittedName>
</protein>
<dbReference type="GeneID" id="20201032"/>
<dbReference type="InParanoid" id="T1EWT2"/>
<dbReference type="RefSeq" id="XP_009030269.1">
    <property type="nucleotide sequence ID" value="XM_009032021.1"/>
</dbReference>
<dbReference type="eggNOG" id="ENOG502QRAS">
    <property type="taxonomic scope" value="Eukaryota"/>
</dbReference>
<evidence type="ECO:0000313" key="2">
    <source>
        <dbReference type="EMBL" id="ESN91412.1"/>
    </source>
</evidence>